<organism evidence="3">
    <name type="scientific">Caenorhabditis remanei</name>
    <name type="common">Caenorhabditis vulgaris</name>
    <dbReference type="NCBI Taxonomy" id="31234"/>
    <lineage>
        <taxon>Eukaryota</taxon>
        <taxon>Metazoa</taxon>
        <taxon>Ecdysozoa</taxon>
        <taxon>Nematoda</taxon>
        <taxon>Chromadorea</taxon>
        <taxon>Rhabditida</taxon>
        <taxon>Rhabditina</taxon>
        <taxon>Rhabditomorpha</taxon>
        <taxon>Rhabditoidea</taxon>
        <taxon>Rhabditidae</taxon>
        <taxon>Peloderinae</taxon>
        <taxon>Caenorhabditis</taxon>
    </lineage>
</organism>
<reference evidence="2" key="1">
    <citation type="submission" date="2007-07" db="EMBL/GenBank/DDBJ databases">
        <title>PCAP assembly of the Caenorhabditis remanei genome.</title>
        <authorList>
            <consortium name="The Caenorhabditis remanei Sequencing Consortium"/>
            <person name="Wilson R.K."/>
        </authorList>
    </citation>
    <scope>NUCLEOTIDE SEQUENCE [LARGE SCALE GENOMIC DNA]</scope>
    <source>
        <strain evidence="2">PB4641</strain>
    </source>
</reference>
<dbReference type="RefSeq" id="XP_003097056.2">
    <property type="nucleotide sequence ID" value="XM_003097008.2"/>
</dbReference>
<feature type="domain" description="F-box" evidence="1">
    <location>
        <begin position="4"/>
        <end position="50"/>
    </location>
</feature>
<dbReference type="Pfam" id="PF07735">
    <property type="entry name" value="FBA_2"/>
    <property type="match status" value="1"/>
</dbReference>
<dbReference type="CTD" id="9827759"/>
<gene>
    <name evidence="2" type="ORF">CRE_22038</name>
</gene>
<sequence length="241" mass="27728">MSSPFPLLRLPRLVLFDVFKSLDVDEKIKLSLCSKKISTQINNAQFYSQKVIVDLDILDQNIKVHSENDQDIFEIFTYPDSGVSQNSDKQQFYIAGCSVTVNSTPTGIKIFWKNHQERTLESYLVPGFKPVFISWPQKITNWSSYFFTLEHLLACTCTTITLWNSHLGDKDVDEILRKWKAGRFPYLEYLSIEGESISNRWILGMYQVQLQGMVIQTDDGSKKATINTGCERIEICVTPFD</sequence>
<evidence type="ECO:0000313" key="3">
    <source>
        <dbReference type="Proteomes" id="UP000008281"/>
    </source>
</evidence>
<dbReference type="InterPro" id="IPR012885">
    <property type="entry name" value="F-box_Sdz-33"/>
</dbReference>
<protein>
    <recommendedName>
        <fullName evidence="1">F-box domain-containing protein</fullName>
    </recommendedName>
</protein>
<evidence type="ECO:0000259" key="1">
    <source>
        <dbReference type="PROSITE" id="PS50181"/>
    </source>
</evidence>
<dbReference type="EMBL" id="DS268519">
    <property type="protein sequence ID" value="EFO85047.1"/>
    <property type="molecule type" value="Genomic_DNA"/>
</dbReference>
<dbReference type="InParanoid" id="E3N3H9"/>
<dbReference type="Pfam" id="PF00646">
    <property type="entry name" value="F-box"/>
    <property type="match status" value="1"/>
</dbReference>
<name>E3N3H9_CAERE</name>
<dbReference type="Proteomes" id="UP000008281">
    <property type="component" value="Unassembled WGS sequence"/>
</dbReference>
<dbReference type="AlphaFoldDB" id="E3N3H9"/>
<dbReference type="HOGENOM" id="CLU_028840_6_0_1"/>
<proteinExistence type="predicted"/>
<dbReference type="KEGG" id="crq:GCK72_003132"/>
<dbReference type="PANTHER" id="PTHR21503">
    <property type="entry name" value="F-BOX-CONTAINING HYPOTHETICAL PROTEIN C.ELEGANS"/>
    <property type="match status" value="1"/>
</dbReference>
<dbReference type="PANTHER" id="PTHR21503:SF52">
    <property type="entry name" value="F-BOX DOMAIN-CONTAINING PROTEIN"/>
    <property type="match status" value="1"/>
</dbReference>
<evidence type="ECO:0000313" key="2">
    <source>
        <dbReference type="EMBL" id="EFO85047.1"/>
    </source>
</evidence>
<dbReference type="InterPro" id="IPR001810">
    <property type="entry name" value="F-box_dom"/>
</dbReference>
<accession>E3N3H9</accession>
<keyword evidence="3" id="KW-1185">Reference proteome</keyword>
<dbReference type="PROSITE" id="PS50181">
    <property type="entry name" value="FBOX"/>
    <property type="match status" value="1"/>
</dbReference>
<dbReference type="GeneID" id="9827759"/>